<protein>
    <submittedName>
        <fullName evidence="4">AcrR family transcriptional regulator</fullName>
    </submittedName>
</protein>
<keyword evidence="6" id="KW-1185">Reference proteome</keyword>
<evidence type="ECO:0000259" key="3">
    <source>
        <dbReference type="PROSITE" id="PS50977"/>
    </source>
</evidence>
<dbReference type="RefSeq" id="WP_129174598.1">
    <property type="nucleotide sequence ID" value="NZ_JACCBI010000001.1"/>
</dbReference>
<comment type="caution">
    <text evidence="5">The sequence shown here is derived from an EMBL/GenBank/DDBJ whole genome shotgun (WGS) entry which is preliminary data.</text>
</comment>
<sequence length="183" mass="20127">MDPRARRTRERLRSAALERASNERLSQISVADVCRTAGVTRDTFYRHVSSVEELVADALAHEIAEATAGLPDDAAIGDGERVLLEHVRRRADVYRSAMDPVLAARVRASLEDALREGLLGWVERRPNIVPAEIAGDDAAMRMAIAYAAGGTIAAIEQWLRDDELDVERAVQIVLASSAAWWLL</sequence>
<evidence type="ECO:0000313" key="7">
    <source>
        <dbReference type="Proteomes" id="UP000581087"/>
    </source>
</evidence>
<keyword evidence="1 2" id="KW-0238">DNA-binding</keyword>
<dbReference type="InterPro" id="IPR009057">
    <property type="entry name" value="Homeodomain-like_sf"/>
</dbReference>
<dbReference type="OrthoDB" id="3193022at2"/>
<dbReference type="Gene3D" id="1.10.357.10">
    <property type="entry name" value="Tetracycline Repressor, domain 2"/>
    <property type="match status" value="1"/>
</dbReference>
<evidence type="ECO:0000256" key="1">
    <source>
        <dbReference type="ARBA" id="ARBA00023125"/>
    </source>
</evidence>
<dbReference type="GO" id="GO:0003677">
    <property type="term" value="F:DNA binding"/>
    <property type="evidence" value="ECO:0007669"/>
    <property type="project" value="UniProtKB-UniRule"/>
</dbReference>
<feature type="domain" description="HTH tetR-type" evidence="3">
    <location>
        <begin position="6"/>
        <end position="66"/>
    </location>
</feature>
<evidence type="ECO:0000313" key="6">
    <source>
        <dbReference type="Proteomes" id="UP000292686"/>
    </source>
</evidence>
<reference evidence="4 7" key="2">
    <citation type="submission" date="2020-07" db="EMBL/GenBank/DDBJ databases">
        <title>Sequencing the genomes of 1000 actinobacteria strains.</title>
        <authorList>
            <person name="Klenk H.-P."/>
        </authorList>
    </citation>
    <scope>NUCLEOTIDE SEQUENCE [LARGE SCALE GENOMIC DNA]</scope>
    <source>
        <strain evidence="4 7">DSM 23870</strain>
    </source>
</reference>
<evidence type="ECO:0000256" key="2">
    <source>
        <dbReference type="PROSITE-ProRule" id="PRU00335"/>
    </source>
</evidence>
<dbReference type="SUPFAM" id="SSF46689">
    <property type="entry name" value="Homeodomain-like"/>
    <property type="match status" value="1"/>
</dbReference>
<evidence type="ECO:0000313" key="5">
    <source>
        <dbReference type="EMBL" id="RXZ86677.1"/>
    </source>
</evidence>
<name>A0A4Q2M5X1_9MICO</name>
<organism evidence="5 6">
    <name type="scientific">Agromyces atrinae</name>
    <dbReference type="NCBI Taxonomy" id="592376"/>
    <lineage>
        <taxon>Bacteria</taxon>
        <taxon>Bacillati</taxon>
        <taxon>Actinomycetota</taxon>
        <taxon>Actinomycetes</taxon>
        <taxon>Micrococcales</taxon>
        <taxon>Microbacteriaceae</taxon>
        <taxon>Agromyces</taxon>
    </lineage>
</organism>
<feature type="DNA-binding region" description="H-T-H motif" evidence="2">
    <location>
        <begin position="29"/>
        <end position="48"/>
    </location>
</feature>
<proteinExistence type="predicted"/>
<reference evidence="5 6" key="1">
    <citation type="submission" date="2019-01" db="EMBL/GenBank/DDBJ databases">
        <title>Agromyces.</title>
        <authorList>
            <person name="Li J."/>
        </authorList>
    </citation>
    <scope>NUCLEOTIDE SEQUENCE [LARGE SCALE GENOMIC DNA]</scope>
    <source>
        <strain evidence="5 6">DSM 23870</strain>
    </source>
</reference>
<dbReference type="EMBL" id="SDPM01000004">
    <property type="protein sequence ID" value="RXZ86677.1"/>
    <property type="molecule type" value="Genomic_DNA"/>
</dbReference>
<gene>
    <name evidence="4" type="ORF">BJ972_000880</name>
    <name evidence="5" type="ORF">ESP50_09855</name>
</gene>
<dbReference type="AlphaFoldDB" id="A0A4Q2M5X1"/>
<dbReference type="EMBL" id="JACCBI010000001">
    <property type="protein sequence ID" value="NYD66361.1"/>
    <property type="molecule type" value="Genomic_DNA"/>
</dbReference>
<evidence type="ECO:0000313" key="4">
    <source>
        <dbReference type="EMBL" id="NYD66361.1"/>
    </source>
</evidence>
<dbReference type="Proteomes" id="UP000292686">
    <property type="component" value="Unassembled WGS sequence"/>
</dbReference>
<dbReference type="InterPro" id="IPR001647">
    <property type="entry name" value="HTH_TetR"/>
</dbReference>
<accession>A0A4Q2M5X1</accession>
<dbReference type="PROSITE" id="PS50977">
    <property type="entry name" value="HTH_TETR_2"/>
    <property type="match status" value="1"/>
</dbReference>
<dbReference type="Proteomes" id="UP000581087">
    <property type="component" value="Unassembled WGS sequence"/>
</dbReference>